<dbReference type="NCBIfam" id="TIGR00551">
    <property type="entry name" value="nadB"/>
    <property type="match status" value="1"/>
</dbReference>
<dbReference type="SUPFAM" id="SSF56425">
    <property type="entry name" value="Succinate dehydrogenase/fumarate reductase flavoprotein, catalytic domain"/>
    <property type="match status" value="1"/>
</dbReference>
<evidence type="ECO:0000256" key="8">
    <source>
        <dbReference type="ARBA" id="ARBA00022827"/>
    </source>
</evidence>
<dbReference type="InterPro" id="IPR015939">
    <property type="entry name" value="Fum_Rdtase/Succ_DH_flav-like_C"/>
</dbReference>
<reference evidence="16 17" key="1">
    <citation type="submission" date="2016-06" db="EMBL/GenBank/DDBJ databases">
        <title>Insight into the functional genes involving in sulfur oxidation in Pearl River water.</title>
        <authorList>
            <person name="Luo J."/>
            <person name="Tan X."/>
            <person name="Lin W."/>
        </authorList>
    </citation>
    <scope>NUCLEOTIDE SEQUENCE [LARGE SCALE GENOMIC DNA]</scope>
    <source>
        <strain evidence="16 17">LS2</strain>
    </source>
</reference>
<dbReference type="RefSeq" id="WP_066099248.1">
    <property type="nucleotide sequence ID" value="NZ_CP016027.1"/>
</dbReference>
<feature type="domain" description="FAD-dependent oxidoreductase 2 FAD-binding" evidence="14">
    <location>
        <begin position="12"/>
        <end position="393"/>
    </location>
</feature>
<dbReference type="PANTHER" id="PTHR42716">
    <property type="entry name" value="L-ASPARTATE OXIDASE"/>
    <property type="match status" value="1"/>
</dbReference>
<dbReference type="Pfam" id="PF02910">
    <property type="entry name" value="Succ_DH_flav_C"/>
    <property type="match status" value="1"/>
</dbReference>
<dbReference type="PRINTS" id="PR00368">
    <property type="entry name" value="FADPNR"/>
</dbReference>
<evidence type="ECO:0000256" key="5">
    <source>
        <dbReference type="ARBA" id="ARBA00021901"/>
    </source>
</evidence>
<protein>
    <recommendedName>
        <fullName evidence="5 11">L-aspartate oxidase</fullName>
        <ecNumber evidence="4 11">1.4.3.16</ecNumber>
    </recommendedName>
</protein>
<dbReference type="EMBL" id="CP016027">
    <property type="protein sequence ID" value="ANJ66886.1"/>
    <property type="molecule type" value="Genomic_DNA"/>
</dbReference>
<dbReference type="Proteomes" id="UP000078596">
    <property type="component" value="Chromosome"/>
</dbReference>
<dbReference type="PIRSF" id="PIRSF000171">
    <property type="entry name" value="SDHA_APRA_LASPO"/>
    <property type="match status" value="1"/>
</dbReference>
<evidence type="ECO:0000259" key="14">
    <source>
        <dbReference type="Pfam" id="PF00890"/>
    </source>
</evidence>
<dbReference type="PANTHER" id="PTHR42716:SF2">
    <property type="entry name" value="L-ASPARTATE OXIDASE, CHLOROPLASTIC"/>
    <property type="match status" value="1"/>
</dbReference>
<gene>
    <name evidence="16" type="ORF">A9404_05395</name>
</gene>
<dbReference type="InterPro" id="IPR005288">
    <property type="entry name" value="NadB"/>
</dbReference>
<evidence type="ECO:0000313" key="17">
    <source>
        <dbReference type="Proteomes" id="UP000078596"/>
    </source>
</evidence>
<evidence type="ECO:0000256" key="6">
    <source>
        <dbReference type="ARBA" id="ARBA00022630"/>
    </source>
</evidence>
<accession>A0A191ZG75</accession>
<dbReference type="FunFam" id="1.20.58.100:FF:000002">
    <property type="entry name" value="L-aspartate oxidase"/>
    <property type="match status" value="1"/>
</dbReference>
<evidence type="ECO:0000256" key="12">
    <source>
        <dbReference type="PIRSR" id="PIRSR000171-1"/>
    </source>
</evidence>
<dbReference type="Pfam" id="PF00890">
    <property type="entry name" value="FAD_binding_2"/>
    <property type="match status" value="1"/>
</dbReference>
<evidence type="ECO:0000256" key="9">
    <source>
        <dbReference type="ARBA" id="ARBA00023002"/>
    </source>
</evidence>
<evidence type="ECO:0000256" key="3">
    <source>
        <dbReference type="ARBA" id="ARBA00008562"/>
    </source>
</evidence>
<keyword evidence="9 13" id="KW-0560">Oxidoreductase</keyword>
<dbReference type="KEGG" id="haz:A9404_05395"/>
<dbReference type="InterPro" id="IPR027477">
    <property type="entry name" value="Succ_DH/fumarate_Rdtase_cat_sf"/>
</dbReference>
<dbReference type="SUPFAM" id="SSF51905">
    <property type="entry name" value="FAD/NAD(P)-binding domain"/>
    <property type="match status" value="1"/>
</dbReference>
<dbReference type="InterPro" id="IPR003953">
    <property type="entry name" value="FAD-dep_OxRdtase_2_FAD-bd"/>
</dbReference>
<dbReference type="STRING" id="1860122.A9404_05395"/>
<dbReference type="SUPFAM" id="SSF46977">
    <property type="entry name" value="Succinate dehydrogenase/fumarate reductase flavoprotein C-terminal domain"/>
    <property type="match status" value="1"/>
</dbReference>
<sequence length="548" mass="60008">MSQSAIPAPSIDVLIIGSGAAGLSAALHLPPELNVTILSKGPISAGSTPWAQGGIAAALGGIEDIEQHIADTCRAGSGLPKADTVRRVVEAGSRQIDWLLELGMPFSSDDGESSHLHLTREGGHGARRVAHAADHTGRTLMETLLDAVRARPNISLVEYQLAIDLITTQRLGLTEESNCCIGAYVLDLQADRVHTLRARHVILATGGAAKAYLYSTNPDSSTGDGIAMGWRAGCRVANMEFMQFHPTCLFEPRAKSFLISEAVRGEGGVLLLPDGTRFMPNYHPDAELAPRDVVARAIDAEMKRLGIDCVYLDISFKGKAFIEQHFPMIHQRCLEYGYDMTRQPLPVVPAAHYTCGGIDVDEQGQTDIAGLYAIGETSHTGLHGANRLASNSLLECLVYGEAAAQHIASNHAEACSRNWPVPDWDESQVTDADEAVVVTHNWDELRRAMWDYVGIVRTTKRLERAQHRIALLRREIHDYYAHFRITNNLIELRNLVEVADLIVRSALARHESRGLHFIRDYPEANPDCAQHNTVLTPINRSVRRACDA</sequence>
<comment type="cofactor">
    <cofactor evidence="1 13">
        <name>FAD</name>
        <dbReference type="ChEBI" id="CHEBI:57692"/>
    </cofactor>
</comment>
<comment type="similarity">
    <text evidence="3 13">Belongs to the FAD-dependent oxidoreductase 2 family. NadB subfamily.</text>
</comment>
<dbReference type="EC" id="1.4.3.16" evidence="4 11"/>
<dbReference type="Gene3D" id="3.90.700.10">
    <property type="entry name" value="Succinate dehydrogenase/fumarate reductase flavoprotein, catalytic domain"/>
    <property type="match status" value="1"/>
</dbReference>
<organism evidence="16 17">
    <name type="scientific">Halothiobacillus diazotrophicus</name>
    <dbReference type="NCBI Taxonomy" id="1860122"/>
    <lineage>
        <taxon>Bacteria</taxon>
        <taxon>Pseudomonadati</taxon>
        <taxon>Pseudomonadota</taxon>
        <taxon>Gammaproteobacteria</taxon>
        <taxon>Chromatiales</taxon>
        <taxon>Halothiobacillaceae</taxon>
        <taxon>Halothiobacillus</taxon>
    </lineage>
</organism>
<dbReference type="Gene3D" id="1.20.58.100">
    <property type="entry name" value="Fumarate reductase/succinate dehydrogenase flavoprotein-like, C-terminal domain"/>
    <property type="match status" value="1"/>
</dbReference>
<dbReference type="Gene3D" id="3.50.50.60">
    <property type="entry name" value="FAD/NAD(P)-binding domain"/>
    <property type="match status" value="1"/>
</dbReference>
<keyword evidence="6 13" id="KW-0285">Flavoprotein</keyword>
<comment type="catalytic activity">
    <reaction evidence="10">
        <text>L-aspartate + O2 = iminosuccinate + H2O2</text>
        <dbReference type="Rhea" id="RHEA:25876"/>
        <dbReference type="ChEBI" id="CHEBI:15379"/>
        <dbReference type="ChEBI" id="CHEBI:16240"/>
        <dbReference type="ChEBI" id="CHEBI:29991"/>
        <dbReference type="ChEBI" id="CHEBI:77875"/>
        <dbReference type="EC" id="1.4.3.16"/>
    </reaction>
    <physiologicalReaction direction="left-to-right" evidence="10">
        <dbReference type="Rhea" id="RHEA:25877"/>
    </physiologicalReaction>
</comment>
<dbReference type="UniPathway" id="UPA00253">
    <property type="reaction ID" value="UER00326"/>
</dbReference>
<proteinExistence type="inferred from homology"/>
<keyword evidence="8 13" id="KW-0274">FAD</keyword>
<dbReference type="OrthoDB" id="9806724at2"/>
<evidence type="ECO:0000256" key="4">
    <source>
        <dbReference type="ARBA" id="ARBA00012173"/>
    </source>
</evidence>
<name>A0A191ZG75_9GAMM</name>
<comment type="pathway">
    <text evidence="2 13">Cofactor biosynthesis; NAD(+) biosynthesis; iminoaspartate from L-aspartate (oxidase route): step 1/1.</text>
</comment>
<comment type="function">
    <text evidence="13">Catalyzes the oxidation of L-aspartate to iminoaspartate.</text>
</comment>
<evidence type="ECO:0000256" key="11">
    <source>
        <dbReference type="NCBIfam" id="TIGR00551"/>
    </source>
</evidence>
<feature type="domain" description="Fumarate reductase/succinate dehydrogenase flavoprotein-like C-terminal" evidence="15">
    <location>
        <begin position="443"/>
        <end position="531"/>
    </location>
</feature>
<evidence type="ECO:0000256" key="10">
    <source>
        <dbReference type="ARBA" id="ARBA00048305"/>
    </source>
</evidence>
<evidence type="ECO:0000256" key="2">
    <source>
        <dbReference type="ARBA" id="ARBA00004950"/>
    </source>
</evidence>
<dbReference type="AlphaFoldDB" id="A0A191ZG75"/>
<dbReference type="GO" id="GO:0034628">
    <property type="term" value="P:'de novo' NAD+ biosynthetic process from L-aspartate"/>
    <property type="evidence" value="ECO:0007669"/>
    <property type="project" value="TreeGrafter"/>
</dbReference>
<dbReference type="FunFam" id="3.90.700.10:FF:000002">
    <property type="entry name" value="L-aspartate oxidase"/>
    <property type="match status" value="1"/>
</dbReference>
<dbReference type="GO" id="GO:0005737">
    <property type="term" value="C:cytoplasm"/>
    <property type="evidence" value="ECO:0007669"/>
    <property type="project" value="UniProtKB-SubCell"/>
</dbReference>
<keyword evidence="7 13" id="KW-0662">Pyridine nucleotide biosynthesis</keyword>
<dbReference type="InterPro" id="IPR036188">
    <property type="entry name" value="FAD/NAD-bd_sf"/>
</dbReference>
<evidence type="ECO:0000256" key="13">
    <source>
        <dbReference type="RuleBase" id="RU362049"/>
    </source>
</evidence>
<evidence type="ECO:0000256" key="1">
    <source>
        <dbReference type="ARBA" id="ARBA00001974"/>
    </source>
</evidence>
<evidence type="ECO:0000256" key="7">
    <source>
        <dbReference type="ARBA" id="ARBA00022642"/>
    </source>
</evidence>
<dbReference type="NCBIfam" id="NF006567">
    <property type="entry name" value="PRK09077.1"/>
    <property type="match status" value="1"/>
</dbReference>
<dbReference type="GO" id="GO:0008734">
    <property type="term" value="F:L-aspartate oxidase activity"/>
    <property type="evidence" value="ECO:0007669"/>
    <property type="project" value="UniProtKB-UniRule"/>
</dbReference>
<evidence type="ECO:0000313" key="16">
    <source>
        <dbReference type="EMBL" id="ANJ66886.1"/>
    </source>
</evidence>
<dbReference type="InterPro" id="IPR037099">
    <property type="entry name" value="Fum_R/Succ_DH_flav-like_C_sf"/>
</dbReference>
<keyword evidence="17" id="KW-1185">Reference proteome</keyword>
<feature type="active site" description="Proton acceptor" evidence="12">
    <location>
        <position position="291"/>
    </location>
</feature>
<comment type="subcellular location">
    <subcellularLocation>
        <location evidence="13">Cytoplasm</location>
    </subcellularLocation>
</comment>
<evidence type="ECO:0000259" key="15">
    <source>
        <dbReference type="Pfam" id="PF02910"/>
    </source>
</evidence>